<dbReference type="InterPro" id="IPR019734">
    <property type="entry name" value="TPR_rpt"/>
</dbReference>
<name>A0A1B2DQM1_9BACL</name>
<gene>
    <name evidence="1" type="ORF">BBD42_28475</name>
</gene>
<dbReference type="EMBL" id="CP016808">
    <property type="protein sequence ID" value="ANY69998.1"/>
    <property type="molecule type" value="Genomic_DNA"/>
</dbReference>
<dbReference type="SUPFAM" id="SSF52540">
    <property type="entry name" value="P-loop containing nucleoside triphosphate hydrolases"/>
    <property type="match status" value="1"/>
</dbReference>
<protein>
    <submittedName>
        <fullName evidence="1">Uncharacterized protein</fullName>
    </submittedName>
</protein>
<dbReference type="RefSeq" id="WP_099520949.1">
    <property type="nucleotide sequence ID" value="NZ_CP016808.1"/>
</dbReference>
<reference evidence="1" key="1">
    <citation type="submission" date="2016-08" db="EMBL/GenBank/DDBJ databases">
        <title>Complete Genome Seqeunce of Paenibacillus sp. BIHB 4019 from tea rhizoplane.</title>
        <authorList>
            <person name="Thakur R."/>
            <person name="Swarnkar M.K."/>
            <person name="Gulati A."/>
        </authorList>
    </citation>
    <scope>NUCLEOTIDE SEQUENCE [LARGE SCALE GENOMIC DNA]</scope>
    <source>
        <strain evidence="1">BIHB4019</strain>
    </source>
</reference>
<organism evidence="1">
    <name type="scientific">Paenibacillus sp. BIHB 4019</name>
    <dbReference type="NCBI Taxonomy" id="1870819"/>
    <lineage>
        <taxon>Bacteria</taxon>
        <taxon>Bacillati</taxon>
        <taxon>Bacillota</taxon>
        <taxon>Bacilli</taxon>
        <taxon>Bacillales</taxon>
        <taxon>Paenibacillaceae</taxon>
        <taxon>Paenibacillus</taxon>
    </lineage>
</organism>
<sequence length="833" mass="96224">MDNTKFFNFKFVNRKLEQEKLKSFYNHELSSNVMWLSGPSGVGKSYLIEHTLKQVSNQKIIRLDLSSADQNINCLKQLLSLLQDSTKLSFKDFIKNNYTSVLDITKNVISILFKTKGIDVDIDGLLNFVFDKTAAFVENEKQKHQSGFIVIQNYINHILSEGNMIIYIDNFTNCDSKSLEIISELLGSYIGNSGICFLLTTTNEKFNERTDISKILIEKIKLEHLKINPFSNQEYFNEILLHIFDLNHTDDEDLSALFSACEGSPEKLRSTLRNLYYHDGITGSVEKNNARIVADKFKEIISKKTTFLDVDKLSEVEKMILRGILGFGKIINTNVLEEITRFLNEKLFKMSEITHIDFLMSLEKLSNTKIINISIENNVKKVRIEHDLIYRTLIMRLESPIYQPLVNFYLYNFLEMNVVFLKENNLSNDDISYLIAWHAFRGEVSNWEEINLKYGLSRFQNNQFNDAILIFDRLKAHFRNFTNENLLEIATCYYENGKYADAKDIFNFIDAESLETKLRYNYYYFYGKTENMLMNKQVAINYFQQALNNAEGEQEKEIMSLNMKQLALLETPNGREGALKIFNDIALNLTEERMQSRATGYLLRTCINFYSGNKAIDFLEAAEKIAELNQDSVEKAFIQNNKGFEWFKQNKSTEACDAFNNSIELLSPIKIHEISYPLNNLAVCSMVKGKYAEAIKYLNKAKFWNNSKYAELTIKTHLAVCYSQEKEYEKAGTEIDKLYEIIKSGNVIDSTIIRKICINLAIINKQLGKIDLAKECIEMGYAYAQNTSTAYRANQLIKELSPHFAGINTTSETGGTYCLEAIFEPWFITFTHD</sequence>
<dbReference type="AlphaFoldDB" id="A0A1B2DQM1"/>
<dbReference type="InterPro" id="IPR027417">
    <property type="entry name" value="P-loop_NTPase"/>
</dbReference>
<dbReference type="Pfam" id="PF13174">
    <property type="entry name" value="TPR_6"/>
    <property type="match status" value="1"/>
</dbReference>
<accession>A0A1B2DQM1</accession>
<evidence type="ECO:0000313" key="1">
    <source>
        <dbReference type="EMBL" id="ANY69998.1"/>
    </source>
</evidence>
<dbReference type="Gene3D" id="3.40.50.300">
    <property type="entry name" value="P-loop containing nucleotide triphosphate hydrolases"/>
    <property type="match status" value="1"/>
</dbReference>
<dbReference type="SMART" id="SM00028">
    <property type="entry name" value="TPR"/>
    <property type="match status" value="3"/>
</dbReference>
<dbReference type="SUPFAM" id="SSF48452">
    <property type="entry name" value="TPR-like"/>
    <property type="match status" value="2"/>
</dbReference>
<proteinExistence type="predicted"/>
<dbReference type="Gene3D" id="1.25.40.10">
    <property type="entry name" value="Tetratricopeptide repeat domain"/>
    <property type="match status" value="2"/>
</dbReference>
<dbReference type="InterPro" id="IPR011990">
    <property type="entry name" value="TPR-like_helical_dom_sf"/>
</dbReference>